<dbReference type="AlphaFoldDB" id="A0A9P8TFQ5"/>
<reference evidence="4" key="1">
    <citation type="journal article" date="2021" name="Open Biol.">
        <title>Shared evolutionary footprints suggest mitochondrial oxidative damage underlies multiple complex I losses in fungi.</title>
        <authorList>
            <person name="Schikora-Tamarit M.A."/>
            <person name="Marcet-Houben M."/>
            <person name="Nosek J."/>
            <person name="Gabaldon T."/>
        </authorList>
    </citation>
    <scope>NUCLEOTIDE SEQUENCE</scope>
    <source>
        <strain evidence="4">CBS6341</strain>
    </source>
</reference>
<dbReference type="Proteomes" id="UP000769528">
    <property type="component" value="Unassembled WGS sequence"/>
</dbReference>
<dbReference type="InterPro" id="IPR010326">
    <property type="entry name" value="EXOC3/Sec6"/>
</dbReference>
<comment type="similarity">
    <text evidence="1">Belongs to the SEC6 family.</text>
</comment>
<proteinExistence type="inferred from homology"/>
<dbReference type="Gene3D" id="1.10.357.50">
    <property type="match status" value="1"/>
</dbReference>
<dbReference type="FunFam" id="1.10.357.50:FF:000006">
    <property type="entry name" value="Exocyst complex component sec6"/>
    <property type="match status" value="1"/>
</dbReference>
<dbReference type="PANTHER" id="PTHR21292">
    <property type="entry name" value="EXOCYST COMPLEX COMPONENT SEC6-RELATED"/>
    <property type="match status" value="1"/>
</dbReference>
<dbReference type="Pfam" id="PF06046">
    <property type="entry name" value="Sec6"/>
    <property type="match status" value="1"/>
</dbReference>
<accession>A0A9P8TFQ5</accession>
<dbReference type="GO" id="GO:0006887">
    <property type="term" value="P:exocytosis"/>
    <property type="evidence" value="ECO:0007669"/>
    <property type="project" value="UniProtKB-KW"/>
</dbReference>
<keyword evidence="3" id="KW-0268">Exocytosis</keyword>
<evidence type="ECO:0000256" key="2">
    <source>
        <dbReference type="ARBA" id="ARBA00022448"/>
    </source>
</evidence>
<dbReference type="OrthoDB" id="190098at2759"/>
<evidence type="ECO:0000256" key="3">
    <source>
        <dbReference type="ARBA" id="ARBA00022483"/>
    </source>
</evidence>
<protein>
    <recommendedName>
        <fullName evidence="6">Exocyst complex component Sec6</fullName>
    </recommendedName>
</protein>
<evidence type="ECO:0000313" key="5">
    <source>
        <dbReference type="Proteomes" id="UP000769528"/>
    </source>
</evidence>
<name>A0A9P8TFQ5_9ASCO</name>
<keyword evidence="2" id="KW-0813">Transport</keyword>
<dbReference type="GO" id="GO:0051601">
    <property type="term" value="P:exocyst localization"/>
    <property type="evidence" value="ECO:0007669"/>
    <property type="project" value="TreeGrafter"/>
</dbReference>
<dbReference type="Gene3D" id="1.10.357.70">
    <property type="entry name" value="Exocyst complex component Sec6, C-terminal domain"/>
    <property type="match status" value="1"/>
</dbReference>
<organism evidence="4 5">
    <name type="scientific">Wickerhamomyces mucosus</name>
    <dbReference type="NCBI Taxonomy" id="1378264"/>
    <lineage>
        <taxon>Eukaryota</taxon>
        <taxon>Fungi</taxon>
        <taxon>Dikarya</taxon>
        <taxon>Ascomycota</taxon>
        <taxon>Saccharomycotina</taxon>
        <taxon>Saccharomycetes</taxon>
        <taxon>Phaffomycetales</taxon>
        <taxon>Wickerhamomycetaceae</taxon>
        <taxon>Wickerhamomyces</taxon>
    </lineage>
</organism>
<keyword evidence="5" id="KW-1185">Reference proteome</keyword>
<dbReference type="GO" id="GO:0000145">
    <property type="term" value="C:exocyst"/>
    <property type="evidence" value="ECO:0007669"/>
    <property type="project" value="InterPro"/>
</dbReference>
<reference evidence="4" key="2">
    <citation type="submission" date="2021-01" db="EMBL/GenBank/DDBJ databases">
        <authorList>
            <person name="Schikora-Tamarit M.A."/>
        </authorList>
    </citation>
    <scope>NUCLEOTIDE SEQUENCE</scope>
    <source>
        <strain evidence="4">CBS6341</strain>
    </source>
</reference>
<evidence type="ECO:0000256" key="1">
    <source>
        <dbReference type="ARBA" id="ARBA00009447"/>
    </source>
</evidence>
<evidence type="ECO:0008006" key="6">
    <source>
        <dbReference type="Google" id="ProtNLM"/>
    </source>
</evidence>
<dbReference type="InterPro" id="IPR042532">
    <property type="entry name" value="EXOC3/Sec6_C"/>
</dbReference>
<dbReference type="GO" id="GO:0000149">
    <property type="term" value="F:SNARE binding"/>
    <property type="evidence" value="ECO:0007669"/>
    <property type="project" value="TreeGrafter"/>
</dbReference>
<dbReference type="PANTHER" id="PTHR21292:SF1">
    <property type="entry name" value="EXOCYST COMPLEX COMPONENT 3"/>
    <property type="match status" value="1"/>
</dbReference>
<dbReference type="EMBL" id="JAEUBF010000550">
    <property type="protein sequence ID" value="KAH3677119.1"/>
    <property type="molecule type" value="Genomic_DNA"/>
</dbReference>
<evidence type="ECO:0000313" key="4">
    <source>
        <dbReference type="EMBL" id="KAH3677119.1"/>
    </source>
</evidence>
<gene>
    <name evidence="4" type="ORF">WICMUC_001874</name>
</gene>
<sequence>MSLLNGSLTPAKVSNMSPALISLSQFLKTEDDLDKIITLKEQLIKEKSTLEVLLKNHTRSILERTLKDINSLSICQGDVKDLKENISKINKVSEHSFGSIKRFDLIDRITKVHEIFDQSTSLYEKISTFNDDLQEVDQLIESIDLDSIDELSELPLLLPIHYKLTKLRDFQEQILELSKFANEDSKFITKKLISKIYTTITKFDRVLEAIVGLLVEMCKQGNNSLIIRFSKLIEIEENHDIKIELLKNVLLKENKENNYIIFQQIINGNIPDRVSSRNYKPFFLEKLGLAVEDMFQACWELYNEQGNVFNVLGNLDWIYQDLKTVQDDLSTLMPQEWGIFKFYYALYFKNLQILIKKLIDKEPETLIILEILELDEKNQKIMKEDFQLNKTEIKSIFTEEEKAKLLDDYLNLIIMKMNEWMLNLNKTEIDVFIRRIQPPEQDSENLYALEGNKICFQMFTQQCDVAAGSGQGKILDGVVSEFSRHLLKRQENWSQLIKNEVIKLLKSHSSVTKEDAQNKECDEVAPGLIEYLIALANDQMRGADYSEAISNKYGGYVSKKYSVTIHANLEKVIDGYANLAKQCCDAIIVIIFDDLKEPFGKILHKSWINSNFVQQIIETLNEYVLDVKHSLNEYLFEILIEEILEEVILRYLTGLNDMNKVNVKDKEFLKIQTQIQIDFERIFKFFKTFNVDNLKIEHNFKILEILFELTNLEEYSELNSKDFNEALQDIAHNMFIDFNDHNSLAFIKLILIKFKKLKNIQNINWLAFEQMQNESEGPSSFLSRYQVTYKFK</sequence>
<comment type="caution">
    <text evidence="4">The sequence shown here is derived from an EMBL/GenBank/DDBJ whole genome shotgun (WGS) entry which is preliminary data.</text>
</comment>